<evidence type="ECO:0000256" key="2">
    <source>
        <dbReference type="ARBA" id="ARBA00023125"/>
    </source>
</evidence>
<dbReference type="Pfam" id="PF16925">
    <property type="entry name" value="TetR_C_13"/>
    <property type="match status" value="1"/>
</dbReference>
<dbReference type="InterPro" id="IPR001647">
    <property type="entry name" value="HTH_TetR"/>
</dbReference>
<dbReference type="InterPro" id="IPR009057">
    <property type="entry name" value="Homeodomain-like_sf"/>
</dbReference>
<dbReference type="GO" id="GO:0003677">
    <property type="term" value="F:DNA binding"/>
    <property type="evidence" value="ECO:0007669"/>
    <property type="project" value="UniProtKB-UniRule"/>
</dbReference>
<proteinExistence type="predicted"/>
<dbReference type="PANTHER" id="PTHR47506:SF1">
    <property type="entry name" value="HTH-TYPE TRANSCRIPTIONAL REGULATOR YJDC"/>
    <property type="match status" value="1"/>
</dbReference>
<feature type="domain" description="HTH tetR-type" evidence="5">
    <location>
        <begin position="6"/>
        <end position="66"/>
    </location>
</feature>
<name>A0A6J4U0E1_9ACTN</name>
<evidence type="ECO:0000313" key="6">
    <source>
        <dbReference type="EMBL" id="CAA9536597.1"/>
    </source>
</evidence>
<sequence>MARSREFDEQTVLRAAAGVFRRRGYAGASLQELTEATGLGKGSLYGAYGSKHGLYLAALDQYTGIRAPTTAASALDEDEPAIDVLRDYLSQIARASTDGSPSCMLTSATAELSNQDEEVAHRVADAFDALASSLRPTVERALSAGDIDPEADPQAVADMVLAIARGIEALGHAGTSRERLLAAADAAVDSLAATATVAA</sequence>
<organism evidence="6">
    <name type="scientific">uncultured Solirubrobacteraceae bacterium</name>
    <dbReference type="NCBI Taxonomy" id="1162706"/>
    <lineage>
        <taxon>Bacteria</taxon>
        <taxon>Bacillati</taxon>
        <taxon>Actinomycetota</taxon>
        <taxon>Thermoleophilia</taxon>
        <taxon>Solirubrobacterales</taxon>
        <taxon>Solirubrobacteraceae</taxon>
        <taxon>environmental samples</taxon>
    </lineage>
</organism>
<dbReference type="Gene3D" id="1.10.357.10">
    <property type="entry name" value="Tetracycline Repressor, domain 2"/>
    <property type="match status" value="1"/>
</dbReference>
<dbReference type="PANTHER" id="PTHR47506">
    <property type="entry name" value="TRANSCRIPTIONAL REGULATORY PROTEIN"/>
    <property type="match status" value="1"/>
</dbReference>
<reference evidence="6" key="1">
    <citation type="submission" date="2020-02" db="EMBL/GenBank/DDBJ databases">
        <authorList>
            <person name="Meier V. D."/>
        </authorList>
    </citation>
    <scope>NUCLEOTIDE SEQUENCE</scope>
    <source>
        <strain evidence="6">AVDCRST_MAG85</strain>
    </source>
</reference>
<gene>
    <name evidence="6" type="ORF">AVDCRST_MAG85-4186</name>
</gene>
<evidence type="ECO:0000259" key="5">
    <source>
        <dbReference type="PROSITE" id="PS50977"/>
    </source>
</evidence>
<keyword evidence="1" id="KW-0805">Transcription regulation</keyword>
<dbReference type="PROSITE" id="PS50977">
    <property type="entry name" value="HTH_TETR_2"/>
    <property type="match status" value="1"/>
</dbReference>
<dbReference type="Pfam" id="PF00440">
    <property type="entry name" value="TetR_N"/>
    <property type="match status" value="1"/>
</dbReference>
<dbReference type="Gene3D" id="1.10.10.60">
    <property type="entry name" value="Homeodomain-like"/>
    <property type="match status" value="1"/>
</dbReference>
<dbReference type="InterPro" id="IPR036271">
    <property type="entry name" value="Tet_transcr_reg_TetR-rel_C_sf"/>
</dbReference>
<dbReference type="AlphaFoldDB" id="A0A6J4U0E1"/>
<keyword evidence="3" id="KW-0804">Transcription</keyword>
<dbReference type="InterPro" id="IPR011075">
    <property type="entry name" value="TetR_C"/>
</dbReference>
<dbReference type="PRINTS" id="PR00455">
    <property type="entry name" value="HTHTETR"/>
</dbReference>
<feature type="DNA-binding region" description="H-T-H motif" evidence="4">
    <location>
        <begin position="29"/>
        <end position="48"/>
    </location>
</feature>
<dbReference type="SUPFAM" id="SSF46689">
    <property type="entry name" value="Homeodomain-like"/>
    <property type="match status" value="1"/>
</dbReference>
<evidence type="ECO:0000256" key="3">
    <source>
        <dbReference type="ARBA" id="ARBA00023163"/>
    </source>
</evidence>
<dbReference type="EMBL" id="CADCVT010000475">
    <property type="protein sequence ID" value="CAA9536597.1"/>
    <property type="molecule type" value="Genomic_DNA"/>
</dbReference>
<evidence type="ECO:0000256" key="1">
    <source>
        <dbReference type="ARBA" id="ARBA00023015"/>
    </source>
</evidence>
<evidence type="ECO:0000256" key="4">
    <source>
        <dbReference type="PROSITE-ProRule" id="PRU00335"/>
    </source>
</evidence>
<keyword evidence="2 4" id="KW-0238">DNA-binding</keyword>
<protein>
    <submittedName>
        <fullName evidence="6">Transcriptional regulator, AcrR family</fullName>
    </submittedName>
</protein>
<dbReference type="SUPFAM" id="SSF48498">
    <property type="entry name" value="Tetracyclin repressor-like, C-terminal domain"/>
    <property type="match status" value="1"/>
</dbReference>
<accession>A0A6J4U0E1</accession>